<evidence type="ECO:0000313" key="1">
    <source>
        <dbReference type="EMBL" id="UZP75155.1"/>
    </source>
</evidence>
<accession>A0ABY6Q9B6</accession>
<organism evidence="1 2">
    <name type="scientific">Candidatus Paraluminiphilus aquimaris</name>
    <dbReference type="NCBI Taxonomy" id="2518994"/>
    <lineage>
        <taxon>Bacteria</taxon>
        <taxon>Pseudomonadati</taxon>
        <taxon>Pseudomonadota</taxon>
        <taxon>Gammaproteobacteria</taxon>
        <taxon>Cellvibrionales</taxon>
        <taxon>Halieaceae</taxon>
        <taxon>Candidatus Paraluminiphilus</taxon>
    </lineage>
</organism>
<evidence type="ECO:0000313" key="2">
    <source>
        <dbReference type="Proteomes" id="UP001317963"/>
    </source>
</evidence>
<dbReference type="EMBL" id="CP036501">
    <property type="protein sequence ID" value="UZP75155.1"/>
    <property type="molecule type" value="Genomic_DNA"/>
</dbReference>
<dbReference type="RefSeq" id="WP_279241633.1">
    <property type="nucleotide sequence ID" value="NZ_CP036501.1"/>
</dbReference>
<protein>
    <submittedName>
        <fullName evidence="1">Uncharacterized protein</fullName>
    </submittedName>
</protein>
<sequence length="100" mass="11702">MKSLFWLSQAMLLCSILYYSPLLSPVISYGWNMEEWSVRYGQYRDCISRKRPDGSTPKNLRWSCNQEAYGLLSFELPEGKHEEIIDYNIATFGKNSRPLI</sequence>
<name>A0ABY6Q9B6_9GAMM</name>
<dbReference type="Proteomes" id="UP001317963">
    <property type="component" value="Chromosome"/>
</dbReference>
<gene>
    <name evidence="1" type="ORF">E0F26_10585</name>
</gene>
<reference evidence="1 2" key="1">
    <citation type="submission" date="2019-02" db="EMBL/GenBank/DDBJ databases">
        <title>Halieaceae_genomes.</title>
        <authorList>
            <person name="Li S.-H."/>
        </authorList>
    </citation>
    <scope>NUCLEOTIDE SEQUENCE [LARGE SCALE GENOMIC DNA]</scope>
    <source>
        <strain evidence="1 2">JH123</strain>
    </source>
</reference>
<keyword evidence="2" id="KW-1185">Reference proteome</keyword>
<proteinExistence type="predicted"/>